<feature type="compositionally biased region" description="Low complexity" evidence="1">
    <location>
        <begin position="550"/>
        <end position="576"/>
    </location>
</feature>
<feature type="region of interest" description="Disordered" evidence="1">
    <location>
        <begin position="83"/>
        <end position="144"/>
    </location>
</feature>
<organism evidence="2 3">
    <name type="scientific">Mycena belliarum</name>
    <dbReference type="NCBI Taxonomy" id="1033014"/>
    <lineage>
        <taxon>Eukaryota</taxon>
        <taxon>Fungi</taxon>
        <taxon>Dikarya</taxon>
        <taxon>Basidiomycota</taxon>
        <taxon>Agaricomycotina</taxon>
        <taxon>Agaricomycetes</taxon>
        <taxon>Agaricomycetidae</taxon>
        <taxon>Agaricales</taxon>
        <taxon>Marasmiineae</taxon>
        <taxon>Mycenaceae</taxon>
        <taxon>Mycena</taxon>
    </lineage>
</organism>
<feature type="region of interest" description="Disordered" evidence="1">
    <location>
        <begin position="299"/>
        <end position="329"/>
    </location>
</feature>
<name>A0AAD6U5C9_9AGAR</name>
<comment type="caution">
    <text evidence="2">The sequence shown here is derived from an EMBL/GenBank/DDBJ whole genome shotgun (WGS) entry which is preliminary data.</text>
</comment>
<feature type="compositionally biased region" description="Pro residues" evidence="1">
    <location>
        <begin position="299"/>
        <end position="308"/>
    </location>
</feature>
<protein>
    <submittedName>
        <fullName evidence="2">Uncharacterized protein</fullName>
    </submittedName>
</protein>
<feature type="region of interest" description="Disordered" evidence="1">
    <location>
        <begin position="659"/>
        <end position="678"/>
    </location>
</feature>
<sequence>MPSCLPAFLQLRPSVARWLHSDRIVPRLFGFASQSLVAIVAVSIVLHLSLALVLLAWHGSDLPDSSQTMALLFPSLRGRAYPPSAPTSVPTAVPHRHGDSTPPAQSSSSISARARLPSQRAHVRADRRAAPSPPACARAPAHREKDAARLFAAAHARTASHAAGSQTSSSPSHPALAAALLLLEEGARVVRDAVPGSERPLRHRVLLDVRDKPCAADGHNRVGLRERQSSGCDEVIRRHDGVPSPITTVHHEARSASPVPHTFTLVLLAWHGSDLPVDGPGRPTHVALIFDVQLPSPPFPPLPSPPHPACSTSPHLPRPHHPPFLPPSRFRSAQRSLVLRRHAPRDDHSAGGTHPLESAGYTHPLGFGGADSRASPSVSLKLRGTNYNASSLLSSENLTGGGSHRSGPRAPGHKERVESWSRNPYNARTPARPPVQFTITPPPRRPPRPAPSPGPRARQTPRSALASRDGGANCGVGAVARNSEVPRADYCAAIRHALQVVARADITTSTTLAPDPGHGTLRPQVAAPLVVVHNSEPPGPPSATRHSFGTPRSAPKSPRSSSSSSAHSHPSTPEASAGGGYGYGYGWTPPSLVGIHPPSASGSSGSSSRPRAQAELDDKSAAARLVRMESDTPRPVSVAPAHREKDAARLFAAAHARTASHAAGSQTLFTPPSLSPCP</sequence>
<feature type="region of interest" description="Disordered" evidence="1">
    <location>
        <begin position="392"/>
        <end position="474"/>
    </location>
</feature>
<gene>
    <name evidence="2" type="ORF">B0H15DRAFT_981608</name>
</gene>
<feature type="compositionally biased region" description="Low complexity" evidence="1">
    <location>
        <begin position="598"/>
        <end position="611"/>
    </location>
</feature>
<feature type="region of interest" description="Disordered" evidence="1">
    <location>
        <begin position="532"/>
        <end position="577"/>
    </location>
</feature>
<reference evidence="2" key="1">
    <citation type="submission" date="2023-03" db="EMBL/GenBank/DDBJ databases">
        <title>Massive genome expansion in bonnet fungi (Mycena s.s.) driven by repeated elements and novel gene families across ecological guilds.</title>
        <authorList>
            <consortium name="Lawrence Berkeley National Laboratory"/>
            <person name="Harder C.B."/>
            <person name="Miyauchi S."/>
            <person name="Viragh M."/>
            <person name="Kuo A."/>
            <person name="Thoen E."/>
            <person name="Andreopoulos B."/>
            <person name="Lu D."/>
            <person name="Skrede I."/>
            <person name="Drula E."/>
            <person name="Henrissat B."/>
            <person name="Morin E."/>
            <person name="Kohler A."/>
            <person name="Barry K."/>
            <person name="LaButti K."/>
            <person name="Morin E."/>
            <person name="Salamov A."/>
            <person name="Lipzen A."/>
            <person name="Mereny Z."/>
            <person name="Hegedus B."/>
            <person name="Baldrian P."/>
            <person name="Stursova M."/>
            <person name="Weitz H."/>
            <person name="Taylor A."/>
            <person name="Grigoriev I.V."/>
            <person name="Nagy L.G."/>
            <person name="Martin F."/>
            <person name="Kauserud H."/>
        </authorList>
    </citation>
    <scope>NUCLEOTIDE SEQUENCE</scope>
    <source>
        <strain evidence="2">CBHHK173m</strain>
    </source>
</reference>
<keyword evidence="3" id="KW-1185">Reference proteome</keyword>
<feature type="region of interest" description="Disordered" evidence="1">
    <location>
        <begin position="594"/>
        <end position="618"/>
    </location>
</feature>
<dbReference type="EMBL" id="JARJCN010000025">
    <property type="protein sequence ID" value="KAJ7088734.1"/>
    <property type="molecule type" value="Genomic_DNA"/>
</dbReference>
<feature type="compositionally biased region" description="Low complexity" evidence="1">
    <location>
        <begin position="100"/>
        <end position="118"/>
    </location>
</feature>
<accession>A0AAD6U5C9</accession>
<evidence type="ECO:0000313" key="2">
    <source>
        <dbReference type="EMBL" id="KAJ7088734.1"/>
    </source>
</evidence>
<dbReference type="AlphaFoldDB" id="A0AAD6U5C9"/>
<feature type="region of interest" description="Disordered" evidence="1">
    <location>
        <begin position="343"/>
        <end position="373"/>
    </location>
</feature>
<evidence type="ECO:0000256" key="1">
    <source>
        <dbReference type="SAM" id="MobiDB-lite"/>
    </source>
</evidence>
<dbReference type="Proteomes" id="UP001222325">
    <property type="component" value="Unassembled WGS sequence"/>
</dbReference>
<feature type="compositionally biased region" description="Pro residues" evidence="1">
    <location>
        <begin position="440"/>
        <end position="454"/>
    </location>
</feature>
<evidence type="ECO:0000313" key="3">
    <source>
        <dbReference type="Proteomes" id="UP001222325"/>
    </source>
</evidence>
<proteinExistence type="predicted"/>